<dbReference type="PROSITE" id="PS50030">
    <property type="entry name" value="UBA"/>
    <property type="match status" value="3"/>
</dbReference>
<evidence type="ECO:0000259" key="3">
    <source>
        <dbReference type="PROSITE" id="PS50053"/>
    </source>
</evidence>
<dbReference type="AlphaFoldDB" id="A0A6B2L1N7"/>
<dbReference type="PROSITE" id="PS50053">
    <property type="entry name" value="UBIQUITIN_2"/>
    <property type="match status" value="1"/>
</dbReference>
<evidence type="ECO:0008006" key="5">
    <source>
        <dbReference type="Google" id="ProtNLM"/>
    </source>
</evidence>
<dbReference type="InterPro" id="IPR009060">
    <property type="entry name" value="UBA-like_sf"/>
</dbReference>
<feature type="domain" description="UBA" evidence="2">
    <location>
        <begin position="323"/>
        <end position="363"/>
    </location>
</feature>
<protein>
    <recommendedName>
        <fullName evidence="5">UBA domain-containing protein</fullName>
    </recommendedName>
</protein>
<dbReference type="EMBL" id="GIBP01001890">
    <property type="protein sequence ID" value="NDV30859.1"/>
    <property type="molecule type" value="Transcribed_RNA"/>
</dbReference>
<reference evidence="4" key="1">
    <citation type="journal article" date="2020" name="J. Eukaryot. Microbiol.">
        <title>De novo Sequencing, Assembly and Annotation of the Transcriptome for the Free-Living Testate Amoeba Arcella intermedia.</title>
        <authorList>
            <person name="Ribeiro G.M."/>
            <person name="Porfirio-Sousa A.L."/>
            <person name="Maurer-Alcala X.X."/>
            <person name="Katz L.A."/>
            <person name="Lahr D.J.G."/>
        </authorList>
    </citation>
    <scope>NUCLEOTIDE SEQUENCE</scope>
</reference>
<accession>A0A6B2L1N7</accession>
<evidence type="ECO:0000259" key="2">
    <source>
        <dbReference type="PROSITE" id="PS50030"/>
    </source>
</evidence>
<sequence length="508" mass="58002">MAKECGVEPSFPLKLLHKGKFLKDELTLAEQNVNSKSSILIQQGAPDEKQAEVAKKLEKQEQTERIIKAAESMASRTKDNNDDEKEYRFVLENQDGSKVKMDPEDQKSLILAMSLHEKGTKMLEKKEISTALTFLLEADAAYQKLKDSNFLEQIDNYARLNIDIMWSILKAQNITQLLEHAWRLIRAHDILKKAYGENNERLIELRGGCCPDLIIYVRLFLLQSIIAYHNEDIKKAKQNLLLCEHKLNQMTITEDNMLELLQMGFSVREARVGLRACNRSSNEAIQWLLNRRDKEEQKKEQNELKRAEKKKLKGFGLTCNGHKIHAKLLQVFVSQGFREDLVVEALRQSDNDQEKTMSMLTETPHLLEIAIQNAKPPFQPNPEHMDQLLSMGFSQSFAYGTLKFTEGNIEAAIEKLLAGEGIEENVPAAPVVEQTAPEPMSVDPTPLPDPGAPVDEAAELEKQRIKEAENELLEDIETDQFKDYDVDLIEETEFLNQYKTLILTNLNK</sequence>
<dbReference type="InterPro" id="IPR000626">
    <property type="entry name" value="Ubiquitin-like_dom"/>
</dbReference>
<feature type="domain" description="UBA" evidence="2">
    <location>
        <begin position="251"/>
        <end position="291"/>
    </location>
</feature>
<dbReference type="SMART" id="SM00165">
    <property type="entry name" value="UBA"/>
    <property type="match status" value="3"/>
</dbReference>
<dbReference type="Gene3D" id="1.10.8.10">
    <property type="entry name" value="DNA helicase RuvA subunit, C-terminal domain"/>
    <property type="match status" value="2"/>
</dbReference>
<name>A0A6B2L1N7_9EUKA</name>
<dbReference type="SUPFAM" id="SSF46934">
    <property type="entry name" value="UBA-like"/>
    <property type="match status" value="3"/>
</dbReference>
<proteinExistence type="predicted"/>
<dbReference type="InterPro" id="IPR015940">
    <property type="entry name" value="UBA"/>
</dbReference>
<dbReference type="PANTHER" id="PTHR12948:SF3">
    <property type="entry name" value="NEDD8 ULTIMATE BUSTER 1"/>
    <property type="match status" value="1"/>
</dbReference>
<dbReference type="Pfam" id="PF00627">
    <property type="entry name" value="UBA"/>
    <property type="match status" value="1"/>
</dbReference>
<evidence type="ECO:0000313" key="4">
    <source>
        <dbReference type="EMBL" id="NDV30859.1"/>
    </source>
</evidence>
<dbReference type="PANTHER" id="PTHR12948">
    <property type="entry name" value="NEDD8 ULTIMATE BUSTER-1 BS4 PROTEIN"/>
    <property type="match status" value="1"/>
</dbReference>
<feature type="domain" description="Ubiquitin-like" evidence="3">
    <location>
        <begin position="9"/>
        <end position="41"/>
    </location>
</feature>
<dbReference type="GO" id="GO:2000058">
    <property type="term" value="P:regulation of ubiquitin-dependent protein catabolic process"/>
    <property type="evidence" value="ECO:0007669"/>
    <property type="project" value="TreeGrafter"/>
</dbReference>
<dbReference type="InterPro" id="IPR039749">
    <property type="entry name" value="NUB1"/>
</dbReference>
<evidence type="ECO:0000256" key="1">
    <source>
        <dbReference type="SAM" id="MobiDB-lite"/>
    </source>
</evidence>
<dbReference type="CDD" id="cd14291">
    <property type="entry name" value="UBA1_NUB1_like"/>
    <property type="match status" value="1"/>
</dbReference>
<organism evidence="4">
    <name type="scientific">Arcella intermedia</name>
    <dbReference type="NCBI Taxonomy" id="1963864"/>
    <lineage>
        <taxon>Eukaryota</taxon>
        <taxon>Amoebozoa</taxon>
        <taxon>Tubulinea</taxon>
        <taxon>Elardia</taxon>
        <taxon>Arcellinida</taxon>
        <taxon>Sphaerothecina</taxon>
        <taxon>Arcellidae</taxon>
        <taxon>Arcella</taxon>
    </lineage>
</organism>
<feature type="domain" description="UBA" evidence="2">
    <location>
        <begin position="379"/>
        <end position="419"/>
    </location>
</feature>
<feature type="compositionally biased region" description="Basic and acidic residues" evidence="1">
    <location>
        <begin position="46"/>
        <end position="62"/>
    </location>
</feature>
<feature type="region of interest" description="Disordered" evidence="1">
    <location>
        <begin position="39"/>
        <end position="62"/>
    </location>
</feature>